<keyword evidence="3" id="KW-0808">Transferase</keyword>
<keyword evidence="1" id="KW-0812">Transmembrane</keyword>
<name>A0ABW4QPI6_9BACT</name>
<protein>
    <submittedName>
        <fullName evidence="3">Sensor histidine kinase</fullName>
        <ecNumber evidence="3">2.7.13.3</ecNumber>
    </submittedName>
</protein>
<evidence type="ECO:0000313" key="4">
    <source>
        <dbReference type="Proteomes" id="UP001597197"/>
    </source>
</evidence>
<keyword evidence="1" id="KW-1133">Transmembrane helix</keyword>
<dbReference type="PANTHER" id="PTHR34220">
    <property type="entry name" value="SENSOR HISTIDINE KINASE YPDA"/>
    <property type="match status" value="1"/>
</dbReference>
<dbReference type="InterPro" id="IPR036890">
    <property type="entry name" value="HATPase_C_sf"/>
</dbReference>
<dbReference type="Gene3D" id="3.30.565.10">
    <property type="entry name" value="Histidine kinase-like ATPase, C-terminal domain"/>
    <property type="match status" value="1"/>
</dbReference>
<feature type="transmembrane region" description="Helical" evidence="1">
    <location>
        <begin position="107"/>
        <end position="130"/>
    </location>
</feature>
<dbReference type="Proteomes" id="UP001597197">
    <property type="component" value="Unassembled WGS sequence"/>
</dbReference>
<evidence type="ECO:0000256" key="1">
    <source>
        <dbReference type="SAM" id="Phobius"/>
    </source>
</evidence>
<feature type="transmembrane region" description="Helical" evidence="1">
    <location>
        <begin position="12"/>
        <end position="33"/>
    </location>
</feature>
<dbReference type="EMBL" id="JBHUFD010000001">
    <property type="protein sequence ID" value="MFD1871499.1"/>
    <property type="molecule type" value="Genomic_DNA"/>
</dbReference>
<proteinExistence type="predicted"/>
<evidence type="ECO:0000259" key="2">
    <source>
        <dbReference type="Pfam" id="PF06580"/>
    </source>
</evidence>
<dbReference type="EC" id="2.7.13.3" evidence="3"/>
<gene>
    <name evidence="3" type="ORF">ACFSDX_03620</name>
</gene>
<comment type="caution">
    <text evidence="3">The sequence shown here is derived from an EMBL/GenBank/DDBJ whole genome shotgun (WGS) entry which is preliminary data.</text>
</comment>
<sequence>MPALFSRRLHRSDYLLTAAYWSLAVLVILPTYVREDGWARALGAMFYNVVLDTGTVLALVFGLLPRFMQRGRLGSSLLLALAAAGLSGVLYLVGYDVVLGKYHGAWSLTYLIGGIIAHARSYGILAVLLIGKRYFEGQQHLLLAQKAQAESELKSLRAQVDPHFLFNNLNILYALIQQNQEEASHFLSCFSSLYRYLIRHKDADLVPLEEELRFANEYIYLLGHRFGTAYQFERTSLPAPAELAGLFVVPGTLQVLLENVVKHNRGDEDNPLLVTLAVRPDALVVRHRRAPKRTAVESMGTGLSNLRERYRLLAGREPEVQADEFFTVTVPVLKM</sequence>
<dbReference type="InterPro" id="IPR010559">
    <property type="entry name" value="Sig_transdc_His_kin_internal"/>
</dbReference>
<reference evidence="4" key="1">
    <citation type="journal article" date="2019" name="Int. J. Syst. Evol. Microbiol.">
        <title>The Global Catalogue of Microorganisms (GCM) 10K type strain sequencing project: providing services to taxonomists for standard genome sequencing and annotation.</title>
        <authorList>
            <consortium name="The Broad Institute Genomics Platform"/>
            <consortium name="The Broad Institute Genome Sequencing Center for Infectious Disease"/>
            <person name="Wu L."/>
            <person name="Ma J."/>
        </authorList>
    </citation>
    <scope>NUCLEOTIDE SEQUENCE [LARGE SCALE GENOMIC DNA]</scope>
    <source>
        <strain evidence="4">CGMCC 1.15795</strain>
    </source>
</reference>
<keyword evidence="1" id="KW-0472">Membrane</keyword>
<feature type="transmembrane region" description="Helical" evidence="1">
    <location>
        <begin position="45"/>
        <end position="64"/>
    </location>
</feature>
<dbReference type="RefSeq" id="WP_382311816.1">
    <property type="nucleotide sequence ID" value="NZ_JBHUFD010000001.1"/>
</dbReference>
<organism evidence="3 4">
    <name type="scientific">Hymenobacter bucti</name>
    <dbReference type="NCBI Taxonomy" id="1844114"/>
    <lineage>
        <taxon>Bacteria</taxon>
        <taxon>Pseudomonadati</taxon>
        <taxon>Bacteroidota</taxon>
        <taxon>Cytophagia</taxon>
        <taxon>Cytophagales</taxon>
        <taxon>Hymenobacteraceae</taxon>
        <taxon>Hymenobacter</taxon>
    </lineage>
</organism>
<evidence type="ECO:0000313" key="3">
    <source>
        <dbReference type="EMBL" id="MFD1871499.1"/>
    </source>
</evidence>
<dbReference type="PANTHER" id="PTHR34220:SF7">
    <property type="entry name" value="SENSOR HISTIDINE KINASE YPDA"/>
    <property type="match status" value="1"/>
</dbReference>
<feature type="transmembrane region" description="Helical" evidence="1">
    <location>
        <begin position="76"/>
        <end position="95"/>
    </location>
</feature>
<keyword evidence="3" id="KW-0418">Kinase</keyword>
<dbReference type="InterPro" id="IPR050640">
    <property type="entry name" value="Bact_2-comp_sensor_kinase"/>
</dbReference>
<accession>A0ABW4QPI6</accession>
<feature type="domain" description="Signal transduction histidine kinase internal region" evidence="2">
    <location>
        <begin position="151"/>
        <end position="228"/>
    </location>
</feature>
<dbReference type="GO" id="GO:0004673">
    <property type="term" value="F:protein histidine kinase activity"/>
    <property type="evidence" value="ECO:0007669"/>
    <property type="project" value="UniProtKB-EC"/>
</dbReference>
<keyword evidence="4" id="KW-1185">Reference proteome</keyword>
<dbReference type="Pfam" id="PF06580">
    <property type="entry name" value="His_kinase"/>
    <property type="match status" value="1"/>
</dbReference>